<protein>
    <submittedName>
        <fullName evidence="1">Uncharacterized protein</fullName>
    </submittedName>
</protein>
<sequence length="146" mass="16010">MSKSCRTLRETNGEKTRITASGRNAVPSPGLGKKTPAANAAYKKLGQKIAERSIASHLPRLPANDYKIILRPKNELALANVTTTGLSDAVRIAAQIPRVKGQEKDVMFVNDKQGTLIFSTPDVDTVWKVTKIKYIKIEDKDYDATA</sequence>
<name>A0ACB8CEA2_DERSI</name>
<reference evidence="1" key="1">
    <citation type="submission" date="2020-05" db="EMBL/GenBank/DDBJ databases">
        <title>Large-scale comparative analyses of tick genomes elucidate their genetic diversity and vector capacities.</title>
        <authorList>
            <person name="Jia N."/>
            <person name="Wang J."/>
            <person name="Shi W."/>
            <person name="Du L."/>
            <person name="Sun Y."/>
            <person name="Zhan W."/>
            <person name="Jiang J."/>
            <person name="Wang Q."/>
            <person name="Zhang B."/>
            <person name="Ji P."/>
            <person name="Sakyi L.B."/>
            <person name="Cui X."/>
            <person name="Yuan T."/>
            <person name="Jiang B."/>
            <person name="Yang W."/>
            <person name="Lam T.T.-Y."/>
            <person name="Chang Q."/>
            <person name="Ding S."/>
            <person name="Wang X."/>
            <person name="Zhu J."/>
            <person name="Ruan X."/>
            <person name="Zhao L."/>
            <person name="Wei J."/>
            <person name="Que T."/>
            <person name="Du C."/>
            <person name="Cheng J."/>
            <person name="Dai P."/>
            <person name="Han X."/>
            <person name="Huang E."/>
            <person name="Gao Y."/>
            <person name="Liu J."/>
            <person name="Shao H."/>
            <person name="Ye R."/>
            <person name="Li L."/>
            <person name="Wei W."/>
            <person name="Wang X."/>
            <person name="Wang C."/>
            <person name="Yang T."/>
            <person name="Huo Q."/>
            <person name="Li W."/>
            <person name="Guo W."/>
            <person name="Chen H."/>
            <person name="Zhou L."/>
            <person name="Ni X."/>
            <person name="Tian J."/>
            <person name="Zhou Y."/>
            <person name="Sheng Y."/>
            <person name="Liu T."/>
            <person name="Pan Y."/>
            <person name="Xia L."/>
            <person name="Li J."/>
            <person name="Zhao F."/>
            <person name="Cao W."/>
        </authorList>
    </citation>
    <scope>NUCLEOTIDE SEQUENCE</scope>
    <source>
        <strain evidence="1">Dsil-2018</strain>
    </source>
</reference>
<proteinExistence type="predicted"/>
<organism evidence="1 2">
    <name type="scientific">Dermacentor silvarum</name>
    <name type="common">Tick</name>
    <dbReference type="NCBI Taxonomy" id="543639"/>
    <lineage>
        <taxon>Eukaryota</taxon>
        <taxon>Metazoa</taxon>
        <taxon>Ecdysozoa</taxon>
        <taxon>Arthropoda</taxon>
        <taxon>Chelicerata</taxon>
        <taxon>Arachnida</taxon>
        <taxon>Acari</taxon>
        <taxon>Parasitiformes</taxon>
        <taxon>Ixodida</taxon>
        <taxon>Ixodoidea</taxon>
        <taxon>Ixodidae</taxon>
        <taxon>Rhipicephalinae</taxon>
        <taxon>Dermacentor</taxon>
    </lineage>
</organism>
<keyword evidence="2" id="KW-1185">Reference proteome</keyword>
<evidence type="ECO:0000313" key="2">
    <source>
        <dbReference type="Proteomes" id="UP000821865"/>
    </source>
</evidence>
<dbReference type="EMBL" id="CM023476">
    <property type="protein sequence ID" value="KAH7941113.1"/>
    <property type="molecule type" value="Genomic_DNA"/>
</dbReference>
<gene>
    <name evidence="1" type="ORF">HPB49_010090</name>
</gene>
<comment type="caution">
    <text evidence="1">The sequence shown here is derived from an EMBL/GenBank/DDBJ whole genome shotgun (WGS) entry which is preliminary data.</text>
</comment>
<dbReference type="Proteomes" id="UP000821865">
    <property type="component" value="Chromosome 7"/>
</dbReference>
<accession>A0ACB8CEA2</accession>
<evidence type="ECO:0000313" key="1">
    <source>
        <dbReference type="EMBL" id="KAH7941113.1"/>
    </source>
</evidence>